<evidence type="ECO:0000313" key="3">
    <source>
        <dbReference type="EMBL" id="MBJ6727221.1"/>
    </source>
</evidence>
<organism evidence="3 4">
    <name type="scientific">Geomesophilobacter sediminis</name>
    <dbReference type="NCBI Taxonomy" id="2798584"/>
    <lineage>
        <taxon>Bacteria</taxon>
        <taxon>Pseudomonadati</taxon>
        <taxon>Thermodesulfobacteriota</taxon>
        <taxon>Desulfuromonadia</taxon>
        <taxon>Geobacterales</taxon>
        <taxon>Geobacteraceae</taxon>
        <taxon>Geomesophilobacter</taxon>
    </lineage>
</organism>
<dbReference type="SUPFAM" id="SSF49503">
    <property type="entry name" value="Cupredoxins"/>
    <property type="match status" value="3"/>
</dbReference>
<dbReference type="RefSeq" id="WP_199386134.1">
    <property type="nucleotide sequence ID" value="NZ_JAEMHM010000021.1"/>
</dbReference>
<feature type="chain" id="PRO_5035167234" evidence="1">
    <location>
        <begin position="24"/>
        <end position="743"/>
    </location>
</feature>
<sequence length="743" mass="79862">MKRKARMIAVMVACLGGMGGLFGCGSSSSSSGIGSVTNSTTTSWTQQNPLDPNALQQFANALVEIPIAPQNQGDPTTYNVALRQGSWDFGLKNMEGNAMMDPATGKPVVTKTWGYEINGAFLGVYGATVEATKGTPLTFHYENDLRDEVNGVKGTGPYLTKHLLPVDPTLDGTNMGEPECRMVTHLHGGDVGPESDGHPNAWVANDPAVQANWVAAADPTNGFPGRIAGNALTPYTYPNTQEACTLWFHDHSMGITRLNAYAGVAAFYLIKDPVVESAGALANLPKGRYANPVVPSLVSDEFDLPIVIQDKSFNADGSLAFPAFTNLGTYTYSVLHDSAGNPVPSLRPEMFGNVITVNGKAWPYKNVKPQAYRLRLLNGSDSRTYNLWLQDADTGEEITPSVASAAAAAAGNPGLTWPVVQIAAEQGYADHAVDVAQGNEEEGLLIPPGARVDILIDFAHPVFKGRNIVVRNDCPAPFQGAFGPAAEDPTTLDPKTTGKIMMFKVANSSGVPSPLLAPAGPASSLRTAIVPYGSYPALTPTRAAGPRYLDFQERKDPTFAFLDPTTGQVAYRTQLLLNNMRFSDPITEKPQVNDVEEWVMINTTPDVHPMHVHLVKFEVIEKGYIDTVNFPEAYSRADGIRLPEIKDPAAFIASAAPGDQAGSATGNSLYTVAPNEKMVWKDIVMVPPAGTAFDAMTNVKYPGYVKIRAKFPRIGTYMWHCHILSHEENDMMRPFMVVASGGN</sequence>
<dbReference type="InterPro" id="IPR011706">
    <property type="entry name" value="Cu-oxidase_C"/>
</dbReference>
<reference evidence="3" key="1">
    <citation type="submission" date="2020-12" db="EMBL/GenBank/DDBJ databases">
        <title>Geomonas sp. Red875, isolated from river sediment.</title>
        <authorList>
            <person name="Xu Z."/>
            <person name="Zhang Z."/>
            <person name="Masuda Y."/>
            <person name="Itoh H."/>
            <person name="Senoo K."/>
        </authorList>
    </citation>
    <scope>NUCLEOTIDE SEQUENCE</scope>
    <source>
        <strain evidence="3">Red875</strain>
    </source>
</reference>
<dbReference type="GO" id="GO:0016491">
    <property type="term" value="F:oxidoreductase activity"/>
    <property type="evidence" value="ECO:0007669"/>
    <property type="project" value="InterPro"/>
</dbReference>
<keyword evidence="4" id="KW-1185">Reference proteome</keyword>
<evidence type="ECO:0000259" key="2">
    <source>
        <dbReference type="Pfam" id="PF07731"/>
    </source>
</evidence>
<feature type="signal peptide" evidence="1">
    <location>
        <begin position="1"/>
        <end position="23"/>
    </location>
</feature>
<accession>A0A8J7SA94</accession>
<dbReference type="InterPro" id="IPR045087">
    <property type="entry name" value="Cu-oxidase_fam"/>
</dbReference>
<dbReference type="Pfam" id="PF07731">
    <property type="entry name" value="Cu-oxidase_2"/>
    <property type="match status" value="1"/>
</dbReference>
<dbReference type="AlphaFoldDB" id="A0A8J7SA94"/>
<dbReference type="EMBL" id="JAEMHM010000021">
    <property type="protein sequence ID" value="MBJ6727221.1"/>
    <property type="molecule type" value="Genomic_DNA"/>
</dbReference>
<keyword evidence="1" id="KW-0732">Signal</keyword>
<dbReference type="Gene3D" id="2.60.40.420">
    <property type="entry name" value="Cupredoxins - blue copper proteins"/>
    <property type="match status" value="3"/>
</dbReference>
<comment type="caution">
    <text evidence="3">The sequence shown here is derived from an EMBL/GenBank/DDBJ whole genome shotgun (WGS) entry which is preliminary data.</text>
</comment>
<dbReference type="PROSITE" id="PS51257">
    <property type="entry name" value="PROKAR_LIPOPROTEIN"/>
    <property type="match status" value="1"/>
</dbReference>
<dbReference type="GO" id="GO:0005507">
    <property type="term" value="F:copper ion binding"/>
    <property type="evidence" value="ECO:0007669"/>
    <property type="project" value="InterPro"/>
</dbReference>
<protein>
    <submittedName>
        <fullName evidence="3">Multicopper oxidase domain-containing protein</fullName>
    </submittedName>
</protein>
<evidence type="ECO:0000256" key="1">
    <source>
        <dbReference type="SAM" id="SignalP"/>
    </source>
</evidence>
<dbReference type="PANTHER" id="PTHR48267:SF1">
    <property type="entry name" value="BILIRUBIN OXIDASE"/>
    <property type="match status" value="1"/>
</dbReference>
<dbReference type="InterPro" id="IPR008972">
    <property type="entry name" value="Cupredoxin"/>
</dbReference>
<dbReference type="Proteomes" id="UP000636888">
    <property type="component" value="Unassembled WGS sequence"/>
</dbReference>
<dbReference type="PANTHER" id="PTHR48267">
    <property type="entry name" value="CUPREDOXIN SUPERFAMILY PROTEIN"/>
    <property type="match status" value="1"/>
</dbReference>
<proteinExistence type="predicted"/>
<evidence type="ECO:0000313" key="4">
    <source>
        <dbReference type="Proteomes" id="UP000636888"/>
    </source>
</evidence>
<name>A0A8J7SA94_9BACT</name>
<gene>
    <name evidence="3" type="ORF">JFN93_21125</name>
</gene>
<feature type="domain" description="Plastocyanin-like" evidence="2">
    <location>
        <begin position="574"/>
        <end position="738"/>
    </location>
</feature>